<name>A0AAD7R0T6_9TELE</name>
<feature type="compositionally biased region" description="Acidic residues" evidence="1">
    <location>
        <begin position="28"/>
        <end position="37"/>
    </location>
</feature>
<dbReference type="SMART" id="SM01289">
    <property type="entry name" value="PYRIN"/>
    <property type="match status" value="1"/>
</dbReference>
<proteinExistence type="predicted"/>
<dbReference type="InterPro" id="IPR011029">
    <property type="entry name" value="DEATH-like_dom_sf"/>
</dbReference>
<dbReference type="CDD" id="cd08321">
    <property type="entry name" value="Pyrin_ASC-like"/>
    <property type="match status" value="1"/>
</dbReference>
<evidence type="ECO:0000256" key="1">
    <source>
        <dbReference type="SAM" id="MobiDB-lite"/>
    </source>
</evidence>
<dbReference type="Pfam" id="PF02758">
    <property type="entry name" value="PYRIN"/>
    <property type="match status" value="1"/>
</dbReference>
<comment type="caution">
    <text evidence="3">The sequence shown here is derived from an EMBL/GenBank/DDBJ whole genome shotgun (WGS) entry which is preliminary data.</text>
</comment>
<dbReference type="PROSITE" id="PS50824">
    <property type="entry name" value="DAPIN"/>
    <property type="match status" value="1"/>
</dbReference>
<gene>
    <name evidence="3" type="ORF">AAFF_G00132140</name>
</gene>
<protein>
    <recommendedName>
        <fullName evidence="2">Pyrin domain-containing protein</fullName>
    </recommendedName>
</protein>
<dbReference type="Proteomes" id="UP001221898">
    <property type="component" value="Unassembled WGS sequence"/>
</dbReference>
<dbReference type="EMBL" id="JAINUG010001928">
    <property type="protein sequence ID" value="KAJ8352953.1"/>
    <property type="molecule type" value="Genomic_DNA"/>
</dbReference>
<dbReference type="InterPro" id="IPR004020">
    <property type="entry name" value="DAPIN"/>
</dbReference>
<dbReference type="Gene3D" id="1.10.533.10">
    <property type="entry name" value="Death Domain, Fas"/>
    <property type="match status" value="1"/>
</dbReference>
<accession>A0AAD7R0T6</accession>
<feature type="region of interest" description="Disordered" evidence="1">
    <location>
        <begin position="1"/>
        <end position="55"/>
    </location>
</feature>
<evidence type="ECO:0000259" key="2">
    <source>
        <dbReference type="PROSITE" id="PS50824"/>
    </source>
</evidence>
<dbReference type="AlphaFoldDB" id="A0AAD7R0T6"/>
<evidence type="ECO:0000313" key="3">
    <source>
        <dbReference type="EMBL" id="KAJ8352953.1"/>
    </source>
</evidence>
<evidence type="ECO:0000313" key="4">
    <source>
        <dbReference type="Proteomes" id="UP001221898"/>
    </source>
</evidence>
<feature type="non-terminal residue" evidence="3">
    <location>
        <position position="1"/>
    </location>
</feature>
<organism evidence="3 4">
    <name type="scientific">Aldrovandia affinis</name>
    <dbReference type="NCBI Taxonomy" id="143900"/>
    <lineage>
        <taxon>Eukaryota</taxon>
        <taxon>Metazoa</taxon>
        <taxon>Chordata</taxon>
        <taxon>Craniata</taxon>
        <taxon>Vertebrata</taxon>
        <taxon>Euteleostomi</taxon>
        <taxon>Actinopterygii</taxon>
        <taxon>Neopterygii</taxon>
        <taxon>Teleostei</taxon>
        <taxon>Notacanthiformes</taxon>
        <taxon>Halosauridae</taxon>
        <taxon>Aldrovandia</taxon>
    </lineage>
</organism>
<dbReference type="SUPFAM" id="SSF47986">
    <property type="entry name" value="DEATH domain"/>
    <property type="match status" value="1"/>
</dbReference>
<sequence length="189" mass="21760">REQRQTEGKQPLTNFFQKKEGPVVVAESEQEEEDDGGEESKENEVFLGSSPDCNTMSMCDTDSSPDLEVLRDRGQHIKGRHSRWKKGENVDVPSQLINTQDDLVEKDLTRFRFHLTQNLLEGFPHIPRGQLEKKDLTGTIEKMVVTYGHQRALEITLHILRKMKQNDLADTLEETCRQSKDISVYCEET</sequence>
<feature type="domain" description="Pyrin" evidence="2">
    <location>
        <begin position="96"/>
        <end position="178"/>
    </location>
</feature>
<keyword evidence="4" id="KW-1185">Reference proteome</keyword>
<reference evidence="3" key="1">
    <citation type="journal article" date="2023" name="Science">
        <title>Genome structures resolve the early diversification of teleost fishes.</title>
        <authorList>
            <person name="Parey E."/>
            <person name="Louis A."/>
            <person name="Montfort J."/>
            <person name="Bouchez O."/>
            <person name="Roques C."/>
            <person name="Iampietro C."/>
            <person name="Lluch J."/>
            <person name="Castinel A."/>
            <person name="Donnadieu C."/>
            <person name="Desvignes T."/>
            <person name="Floi Bucao C."/>
            <person name="Jouanno E."/>
            <person name="Wen M."/>
            <person name="Mejri S."/>
            <person name="Dirks R."/>
            <person name="Jansen H."/>
            <person name="Henkel C."/>
            <person name="Chen W.J."/>
            <person name="Zahm M."/>
            <person name="Cabau C."/>
            <person name="Klopp C."/>
            <person name="Thompson A.W."/>
            <person name="Robinson-Rechavi M."/>
            <person name="Braasch I."/>
            <person name="Lecointre G."/>
            <person name="Bobe J."/>
            <person name="Postlethwait J.H."/>
            <person name="Berthelot C."/>
            <person name="Roest Crollius H."/>
            <person name="Guiguen Y."/>
        </authorList>
    </citation>
    <scope>NUCLEOTIDE SEQUENCE</scope>
    <source>
        <strain evidence="3">NC1722</strain>
    </source>
</reference>